<sequence length="301" mass="35152">MKSPLYVSAIELLAHATELYGEKNDRKFKFVILHLANSVELILKDKLLVEGKSIYSTKNQNLTIGIWESFKGLADLGIKIPEKPIIELLVDDRNTLQHRFGFPNEEAVYFYLTGTKDFFHRFLKDEYNSSLREELEVYLSKDNLELLGISKSELDHIKKLKDVSVEMAILQISGDIEKIGFDIIKPFRETKNTKDINIRRKLSMPMMYSMNVLLRILNETNELTEEEYIDLKSKYHQFRDYRNQISHGRLKKSVGKKKLEAVYEYGIELLKVLKNGMEKNVFTHELLDNAFGFNNEETDEL</sequence>
<reference evidence="1 2" key="1">
    <citation type="submission" date="2017-04" db="EMBL/GenBank/DDBJ databases">
        <authorList>
            <person name="Afonso C.L."/>
            <person name="Miller P.J."/>
            <person name="Scott M.A."/>
            <person name="Spackman E."/>
            <person name="Goraichik I."/>
            <person name="Dimitrov K.M."/>
            <person name="Suarez D.L."/>
            <person name="Swayne D.E."/>
        </authorList>
    </citation>
    <scope>NUCLEOTIDE SEQUENCE [LARGE SCALE GENOMIC DNA]</scope>
    <source>
        <strain evidence="1 2">DSM 21164</strain>
    </source>
</reference>
<dbReference type="AlphaFoldDB" id="A0A1W2BES9"/>
<name>A0A1W2BES9_9FLAO</name>
<evidence type="ECO:0000313" key="2">
    <source>
        <dbReference type="Proteomes" id="UP000192360"/>
    </source>
</evidence>
<evidence type="ECO:0000313" key="1">
    <source>
        <dbReference type="EMBL" id="SMC71324.1"/>
    </source>
</evidence>
<accession>A0A1W2BES9</accession>
<protein>
    <submittedName>
        <fullName evidence="1">Uncharacterized protein</fullName>
    </submittedName>
</protein>
<dbReference type="Proteomes" id="UP000192360">
    <property type="component" value="Unassembled WGS sequence"/>
</dbReference>
<keyword evidence="2" id="KW-1185">Reference proteome</keyword>
<dbReference type="EMBL" id="FWXO01000004">
    <property type="protein sequence ID" value="SMC71324.1"/>
    <property type="molecule type" value="Genomic_DNA"/>
</dbReference>
<gene>
    <name evidence="1" type="ORF">SAMN05660703_2347</name>
</gene>
<proteinExistence type="predicted"/>
<organism evidence="1 2">
    <name type="scientific">Cellulophaga tyrosinoxydans</name>
    <dbReference type="NCBI Taxonomy" id="504486"/>
    <lineage>
        <taxon>Bacteria</taxon>
        <taxon>Pseudomonadati</taxon>
        <taxon>Bacteroidota</taxon>
        <taxon>Flavobacteriia</taxon>
        <taxon>Flavobacteriales</taxon>
        <taxon>Flavobacteriaceae</taxon>
        <taxon>Cellulophaga</taxon>
    </lineage>
</organism>